<dbReference type="CDD" id="cd02440">
    <property type="entry name" value="AdoMet_MTases"/>
    <property type="match status" value="1"/>
</dbReference>
<keyword evidence="4" id="KW-0489">Methyltransferase</keyword>
<organism evidence="4 5">
    <name type="scientific">Nocardia otitidiscaviarum</name>
    <dbReference type="NCBI Taxonomy" id="1823"/>
    <lineage>
        <taxon>Bacteria</taxon>
        <taxon>Bacillati</taxon>
        <taxon>Actinomycetota</taxon>
        <taxon>Actinomycetes</taxon>
        <taxon>Mycobacteriales</taxon>
        <taxon>Nocardiaceae</taxon>
        <taxon>Nocardia</taxon>
    </lineage>
</organism>
<dbReference type="EMBL" id="UGRY01000002">
    <property type="protein sequence ID" value="SUA72847.1"/>
    <property type="molecule type" value="Genomic_DNA"/>
</dbReference>
<feature type="compositionally biased region" description="Polar residues" evidence="2">
    <location>
        <begin position="204"/>
        <end position="215"/>
    </location>
</feature>
<gene>
    <name evidence="4" type="ORF">NCTC1934_00277</name>
</gene>
<keyword evidence="1 4" id="KW-0808">Transferase</keyword>
<dbReference type="PANTHER" id="PTHR44068:SF1">
    <property type="entry name" value="HYPOTHETICAL LOC100005854"/>
    <property type="match status" value="1"/>
</dbReference>
<dbReference type="GO" id="GO:0016126">
    <property type="term" value="P:sterol biosynthetic process"/>
    <property type="evidence" value="ECO:0007669"/>
    <property type="project" value="TreeGrafter"/>
</dbReference>
<evidence type="ECO:0000256" key="2">
    <source>
        <dbReference type="SAM" id="MobiDB-lite"/>
    </source>
</evidence>
<evidence type="ECO:0000256" key="1">
    <source>
        <dbReference type="ARBA" id="ARBA00022679"/>
    </source>
</evidence>
<dbReference type="GO" id="GO:0003838">
    <property type="term" value="F:sterol 24-C-methyltransferase activity"/>
    <property type="evidence" value="ECO:0007669"/>
    <property type="project" value="TreeGrafter"/>
</dbReference>
<evidence type="ECO:0000313" key="4">
    <source>
        <dbReference type="EMBL" id="SUA72847.1"/>
    </source>
</evidence>
<dbReference type="SUPFAM" id="SSF53335">
    <property type="entry name" value="S-adenosyl-L-methionine-dependent methyltransferases"/>
    <property type="match status" value="1"/>
</dbReference>
<dbReference type="Proteomes" id="UP000255467">
    <property type="component" value="Unassembled WGS sequence"/>
</dbReference>
<protein>
    <submittedName>
        <fullName evidence="4">Trans-aconitate methyltransferase</fullName>
    </submittedName>
</protein>
<accession>A0A378Y8Y4</accession>
<evidence type="ECO:0000313" key="5">
    <source>
        <dbReference type="Proteomes" id="UP000255467"/>
    </source>
</evidence>
<keyword evidence="5" id="KW-1185">Reference proteome</keyword>
<dbReference type="InterPro" id="IPR029063">
    <property type="entry name" value="SAM-dependent_MTases_sf"/>
</dbReference>
<reference evidence="4 5" key="1">
    <citation type="submission" date="2018-06" db="EMBL/GenBank/DDBJ databases">
        <authorList>
            <consortium name="Pathogen Informatics"/>
            <person name="Doyle S."/>
        </authorList>
    </citation>
    <scope>NUCLEOTIDE SEQUENCE [LARGE SCALE GENOMIC DNA]</scope>
    <source>
        <strain evidence="4 5">NCTC1934</strain>
    </source>
</reference>
<dbReference type="PANTHER" id="PTHR44068">
    <property type="entry name" value="ZGC:194242"/>
    <property type="match status" value="1"/>
</dbReference>
<name>A0A378Y8Y4_9NOCA</name>
<dbReference type="RefSeq" id="WP_051036881.1">
    <property type="nucleotide sequence ID" value="NZ_JADLRH010000019.1"/>
</dbReference>
<sequence>MLLVDRLYTHFAYPRGTVGSLAGVIMARRRANTVRGRWVIDQLALASGSRVLEVGYGPGAVLDDVCRRTANGHVVGIDISPVMMRQAAHRNRSHAQAGLLELRIGDAAHLAPDLRDFDVIFGINVWQYWQDPATVIKDLGTRLRPGGRLALAYMRPPGCRLTHGQAATQLTTQFTAATFTHIATEWMQHKPPAVLVSGQRPATTVCDTASSTPNSKAVPPLPDPM</sequence>
<proteinExistence type="predicted"/>
<dbReference type="AlphaFoldDB" id="A0A378Y8Y4"/>
<dbReference type="GO" id="GO:0032259">
    <property type="term" value="P:methylation"/>
    <property type="evidence" value="ECO:0007669"/>
    <property type="project" value="UniProtKB-KW"/>
</dbReference>
<dbReference type="InterPro" id="IPR050447">
    <property type="entry name" value="Erg6_SMT_methyltransf"/>
</dbReference>
<dbReference type="Pfam" id="PF08242">
    <property type="entry name" value="Methyltransf_12"/>
    <property type="match status" value="1"/>
</dbReference>
<evidence type="ECO:0000259" key="3">
    <source>
        <dbReference type="Pfam" id="PF08242"/>
    </source>
</evidence>
<feature type="region of interest" description="Disordered" evidence="2">
    <location>
        <begin position="204"/>
        <end position="225"/>
    </location>
</feature>
<feature type="domain" description="Methyltransferase type 12" evidence="3">
    <location>
        <begin position="52"/>
        <end position="149"/>
    </location>
</feature>
<dbReference type="Gene3D" id="3.40.50.150">
    <property type="entry name" value="Vaccinia Virus protein VP39"/>
    <property type="match status" value="1"/>
</dbReference>
<dbReference type="InterPro" id="IPR013217">
    <property type="entry name" value="Methyltransf_12"/>
</dbReference>